<comment type="subunit">
    <text evidence="10">Homodimer. Interacts with FtsZ.</text>
</comment>
<evidence type="ECO:0000256" key="3">
    <source>
        <dbReference type="ARBA" id="ARBA00015195"/>
    </source>
</evidence>
<gene>
    <name evidence="13" type="ORF">CCS41_09945</name>
</gene>
<evidence type="ECO:0000313" key="13">
    <source>
        <dbReference type="EMBL" id="AWK14723.1"/>
    </source>
</evidence>
<dbReference type="Proteomes" id="UP000261875">
    <property type="component" value="Chromosome"/>
</dbReference>
<dbReference type="PANTHER" id="PTHR34981">
    <property type="entry name" value="CELL DIVISION PROTEIN ZAPA"/>
    <property type="match status" value="1"/>
</dbReference>
<comment type="subcellular location">
    <subcellularLocation>
        <location evidence="1">Cytoplasm</location>
    </subcellularLocation>
</comment>
<keyword evidence="7" id="KW-0717">Septation</keyword>
<dbReference type="FunFam" id="3.30.160.880:FF:000001">
    <property type="entry name" value="Cell division protein ZapA"/>
    <property type="match status" value="1"/>
</dbReference>
<proteinExistence type="inferred from homology"/>
<dbReference type="KEGG" id="fsm:CCS41_09945"/>
<accession>A0A2U8I6B1</accession>
<evidence type="ECO:0000313" key="14">
    <source>
        <dbReference type="Proteomes" id="UP000261875"/>
    </source>
</evidence>
<comment type="function">
    <text evidence="9">Activator of cell division through the inhibition of FtsZ GTPase activity, therefore promoting FtsZ assembly into bundles of protofilaments necessary for the formation of the division Z ring. It is recruited early at mid-cell but it is not essential for cell division.</text>
</comment>
<evidence type="ECO:0000256" key="9">
    <source>
        <dbReference type="ARBA" id="ARBA00024910"/>
    </source>
</evidence>
<keyword evidence="4" id="KW-0963">Cytoplasm</keyword>
<organism evidence="13 14">
    <name type="scientific">Candidatus Fukatsuia symbiotica</name>
    <dbReference type="NCBI Taxonomy" id="1878942"/>
    <lineage>
        <taxon>Bacteria</taxon>
        <taxon>Pseudomonadati</taxon>
        <taxon>Pseudomonadota</taxon>
        <taxon>Gammaproteobacteria</taxon>
        <taxon>Enterobacterales</taxon>
        <taxon>Yersiniaceae</taxon>
        <taxon>Candidatus Fukatsuia</taxon>
    </lineage>
</organism>
<dbReference type="Pfam" id="PF05164">
    <property type="entry name" value="ZapA"/>
    <property type="match status" value="1"/>
</dbReference>
<dbReference type="EMBL" id="CP021659">
    <property type="protein sequence ID" value="AWK14723.1"/>
    <property type="molecule type" value="Genomic_DNA"/>
</dbReference>
<dbReference type="AlphaFoldDB" id="A0A2U8I6B1"/>
<evidence type="ECO:0000256" key="7">
    <source>
        <dbReference type="ARBA" id="ARBA00023210"/>
    </source>
</evidence>
<dbReference type="GO" id="GO:0000917">
    <property type="term" value="P:division septum assembly"/>
    <property type="evidence" value="ECO:0007669"/>
    <property type="project" value="UniProtKB-KW"/>
</dbReference>
<dbReference type="InterPro" id="IPR042233">
    <property type="entry name" value="Cell_div_ZapA_N"/>
</dbReference>
<name>A0A2U8I6B1_9GAMM</name>
<protein>
    <recommendedName>
        <fullName evidence="3">Cell division protein ZapA</fullName>
    </recommendedName>
    <alternativeName>
        <fullName evidence="11">Z ring-associated protein ZapA</fullName>
    </alternativeName>
</protein>
<sequence>MSAQPVEIQIFGRSLKINCPLEKQEALEKAKEDLEQRLQDLRERTKVTNTEQLVFIVGLNLCAELTQEKVKTDEEERKKCDYIAKMEFRITELQKVIDRALPK</sequence>
<keyword evidence="6 12" id="KW-0175">Coiled coil</keyword>
<dbReference type="GO" id="GO:0030428">
    <property type="term" value="C:cell septum"/>
    <property type="evidence" value="ECO:0007669"/>
    <property type="project" value="TreeGrafter"/>
</dbReference>
<dbReference type="InterPro" id="IPR007838">
    <property type="entry name" value="Cell_div_ZapA-like"/>
</dbReference>
<evidence type="ECO:0000256" key="2">
    <source>
        <dbReference type="ARBA" id="ARBA00010074"/>
    </source>
</evidence>
<keyword evidence="5" id="KW-0132">Cell division</keyword>
<evidence type="ECO:0000256" key="12">
    <source>
        <dbReference type="SAM" id="Coils"/>
    </source>
</evidence>
<dbReference type="GO" id="GO:0005829">
    <property type="term" value="C:cytosol"/>
    <property type="evidence" value="ECO:0007669"/>
    <property type="project" value="TreeGrafter"/>
</dbReference>
<dbReference type="GO" id="GO:0000921">
    <property type="term" value="P:septin ring assembly"/>
    <property type="evidence" value="ECO:0007669"/>
    <property type="project" value="TreeGrafter"/>
</dbReference>
<dbReference type="Gene3D" id="3.30.160.880">
    <property type="entry name" value="Cell division protein ZapA protomer, N-terminal domain"/>
    <property type="match status" value="1"/>
</dbReference>
<dbReference type="RefSeq" id="WP_072550903.1">
    <property type="nucleotide sequence ID" value="NZ_CP021659.1"/>
</dbReference>
<dbReference type="OrthoDB" id="5917174at2"/>
<dbReference type="GO" id="GO:0032153">
    <property type="term" value="C:cell division site"/>
    <property type="evidence" value="ECO:0007669"/>
    <property type="project" value="TreeGrafter"/>
</dbReference>
<comment type="similarity">
    <text evidence="2">Belongs to the ZapA family. Type 1 subfamily.</text>
</comment>
<dbReference type="STRING" id="1878942.GCA_900128755_01672"/>
<evidence type="ECO:0000256" key="11">
    <source>
        <dbReference type="ARBA" id="ARBA00033158"/>
    </source>
</evidence>
<keyword evidence="8" id="KW-0131">Cell cycle</keyword>
<dbReference type="NCBIfam" id="NF008209">
    <property type="entry name" value="PRK10972.1"/>
    <property type="match status" value="1"/>
</dbReference>
<dbReference type="SUPFAM" id="SSF102829">
    <property type="entry name" value="Cell division protein ZapA-like"/>
    <property type="match status" value="1"/>
</dbReference>
<keyword evidence="14" id="KW-1185">Reference proteome</keyword>
<dbReference type="PANTHER" id="PTHR34981:SF1">
    <property type="entry name" value="CELL DIVISION PROTEIN ZAPA"/>
    <property type="match status" value="1"/>
</dbReference>
<evidence type="ECO:0000256" key="1">
    <source>
        <dbReference type="ARBA" id="ARBA00004496"/>
    </source>
</evidence>
<evidence type="ECO:0000256" key="10">
    <source>
        <dbReference type="ARBA" id="ARBA00026068"/>
    </source>
</evidence>
<evidence type="ECO:0000256" key="5">
    <source>
        <dbReference type="ARBA" id="ARBA00022618"/>
    </source>
</evidence>
<feature type="coiled-coil region" evidence="12">
    <location>
        <begin position="24"/>
        <end position="51"/>
    </location>
</feature>
<dbReference type="GO" id="GO:0043093">
    <property type="term" value="P:FtsZ-dependent cytokinesis"/>
    <property type="evidence" value="ECO:0007669"/>
    <property type="project" value="TreeGrafter"/>
</dbReference>
<evidence type="ECO:0000256" key="8">
    <source>
        <dbReference type="ARBA" id="ARBA00023306"/>
    </source>
</evidence>
<evidence type="ECO:0000256" key="6">
    <source>
        <dbReference type="ARBA" id="ARBA00023054"/>
    </source>
</evidence>
<dbReference type="InterPro" id="IPR036192">
    <property type="entry name" value="Cell_div_ZapA-like_sf"/>
</dbReference>
<reference evidence="13 14" key="1">
    <citation type="submission" date="2017-05" db="EMBL/GenBank/DDBJ databases">
        <title>Genome sequence of Candidatus Fukatsuia symbiotica and Candidatus Hamiltonella defensa from Acyrthosiphon pisum strain 5D.</title>
        <authorList>
            <person name="Patel V.A."/>
            <person name="Chevignon G."/>
            <person name="Russell J.A."/>
            <person name="Oliver K.M."/>
        </authorList>
    </citation>
    <scope>NUCLEOTIDE SEQUENCE [LARGE SCALE GENOMIC DNA]</scope>
    <source>
        <strain evidence="13 14">5D</strain>
    </source>
</reference>
<evidence type="ECO:0000256" key="4">
    <source>
        <dbReference type="ARBA" id="ARBA00022490"/>
    </source>
</evidence>